<dbReference type="AlphaFoldDB" id="A0A518JQY3"/>
<proteinExistence type="inferred from homology"/>
<dbReference type="PANTHER" id="PTHR42759:SF5">
    <property type="entry name" value="METHANOL DEHYDROGENASE REGULATOR"/>
    <property type="match status" value="1"/>
</dbReference>
<evidence type="ECO:0000256" key="1">
    <source>
        <dbReference type="ARBA" id="ARBA00022741"/>
    </source>
</evidence>
<dbReference type="Pfam" id="PF17863">
    <property type="entry name" value="AAA_lid_2"/>
    <property type="match status" value="1"/>
</dbReference>
<dbReference type="Gene3D" id="1.10.8.80">
    <property type="entry name" value="Magnesium chelatase subunit I, C-Terminal domain"/>
    <property type="match status" value="1"/>
</dbReference>
<name>A0A518JQY3_9BACT</name>
<dbReference type="KEGG" id="rcf:Poly24_16530"/>
<dbReference type="Gene3D" id="3.40.50.300">
    <property type="entry name" value="P-loop containing nucleotide triphosphate hydrolases"/>
    <property type="match status" value="1"/>
</dbReference>
<evidence type="ECO:0000256" key="2">
    <source>
        <dbReference type="ARBA" id="ARBA00022840"/>
    </source>
</evidence>
<feature type="domain" description="ChlI/MoxR AAA lid" evidence="5">
    <location>
        <begin position="239"/>
        <end position="309"/>
    </location>
</feature>
<accession>A0A518JQY3</accession>
<dbReference type="PIRSF" id="PIRSF002849">
    <property type="entry name" value="AAA_ATPase_chaperone_MoxR_prd"/>
    <property type="match status" value="1"/>
</dbReference>
<evidence type="ECO:0000256" key="3">
    <source>
        <dbReference type="ARBA" id="ARBA00061607"/>
    </source>
</evidence>
<dbReference type="RefSeq" id="WP_145092991.1">
    <property type="nucleotide sequence ID" value="NZ_CP036348.1"/>
</dbReference>
<gene>
    <name evidence="6" type="primary">ravA_2</name>
    <name evidence="6" type="ORF">Poly24_16530</name>
</gene>
<dbReference type="InterPro" id="IPR027417">
    <property type="entry name" value="P-loop_NTPase"/>
</dbReference>
<dbReference type="Proteomes" id="UP000315082">
    <property type="component" value="Chromosome"/>
</dbReference>
<dbReference type="Pfam" id="PF07726">
    <property type="entry name" value="AAA_3"/>
    <property type="match status" value="1"/>
</dbReference>
<evidence type="ECO:0000313" key="7">
    <source>
        <dbReference type="Proteomes" id="UP000315082"/>
    </source>
</evidence>
<dbReference type="InterPro" id="IPR011703">
    <property type="entry name" value="ATPase_AAA-3"/>
</dbReference>
<dbReference type="PANTHER" id="PTHR42759">
    <property type="entry name" value="MOXR FAMILY PROTEIN"/>
    <property type="match status" value="1"/>
</dbReference>
<dbReference type="GO" id="GO:0016887">
    <property type="term" value="F:ATP hydrolysis activity"/>
    <property type="evidence" value="ECO:0007669"/>
    <property type="project" value="InterPro"/>
</dbReference>
<dbReference type="InterPro" id="IPR050764">
    <property type="entry name" value="CbbQ/NirQ/NorQ/GpvN"/>
</dbReference>
<dbReference type="InterPro" id="IPR041628">
    <property type="entry name" value="ChlI/MoxR_AAA_lid"/>
</dbReference>
<keyword evidence="1" id="KW-0547">Nucleotide-binding</keyword>
<keyword evidence="7" id="KW-1185">Reference proteome</keyword>
<dbReference type="OrthoDB" id="9808397at2"/>
<dbReference type="FunFam" id="3.40.50.300:FF:000640">
    <property type="entry name" value="MoxR family ATPase"/>
    <property type="match status" value="1"/>
</dbReference>
<organism evidence="6 7">
    <name type="scientific">Rosistilla carotiformis</name>
    <dbReference type="NCBI Taxonomy" id="2528017"/>
    <lineage>
        <taxon>Bacteria</taxon>
        <taxon>Pseudomonadati</taxon>
        <taxon>Planctomycetota</taxon>
        <taxon>Planctomycetia</taxon>
        <taxon>Pirellulales</taxon>
        <taxon>Pirellulaceae</taxon>
        <taxon>Rosistilla</taxon>
    </lineage>
</organism>
<keyword evidence="2" id="KW-0067">ATP-binding</keyword>
<sequence length="323" mass="35887">MSQPTPPNVTEVTELSKRIISNVELAIVGKRKQLVLSLVAWFSSGHILLEDVPGVAKTMLARALAKSVGCKFKRIQCTPDLLPSDISGTSIFNQKSGEFEFRKGPLFTQLFLADEINRATPRTQAALLEAMAESRVTVDGTTYPLEPPFLVVATQNPVDHEGTFPLPEAQLDRFLMRFSLGYPSLEEELRMLELLQVQHPIDTLKPVATAQQLVACQNTVRRVHVDRLVREYILQIVHDTRDHEDLALGASPRATIALFRCAQAMAAIRGRSFVQPDDVKRIVGPVMNHRIIVRPESRLRKITAENVMESILGEIAVPTVGEA</sequence>
<protein>
    <submittedName>
        <fullName evidence="6">ATPase RavA</fullName>
    </submittedName>
</protein>
<reference evidence="6 7" key="1">
    <citation type="submission" date="2019-02" db="EMBL/GenBank/DDBJ databases">
        <title>Deep-cultivation of Planctomycetes and their phenomic and genomic characterization uncovers novel biology.</title>
        <authorList>
            <person name="Wiegand S."/>
            <person name="Jogler M."/>
            <person name="Boedeker C."/>
            <person name="Pinto D."/>
            <person name="Vollmers J."/>
            <person name="Rivas-Marin E."/>
            <person name="Kohn T."/>
            <person name="Peeters S.H."/>
            <person name="Heuer A."/>
            <person name="Rast P."/>
            <person name="Oberbeckmann S."/>
            <person name="Bunk B."/>
            <person name="Jeske O."/>
            <person name="Meyerdierks A."/>
            <person name="Storesund J.E."/>
            <person name="Kallscheuer N."/>
            <person name="Luecker S."/>
            <person name="Lage O.M."/>
            <person name="Pohl T."/>
            <person name="Merkel B.J."/>
            <person name="Hornburger P."/>
            <person name="Mueller R.-W."/>
            <person name="Bruemmer F."/>
            <person name="Labrenz M."/>
            <person name="Spormann A.M."/>
            <person name="Op den Camp H."/>
            <person name="Overmann J."/>
            <person name="Amann R."/>
            <person name="Jetten M.S.M."/>
            <person name="Mascher T."/>
            <person name="Medema M.H."/>
            <person name="Devos D.P."/>
            <person name="Kaster A.-K."/>
            <person name="Ovreas L."/>
            <person name="Rohde M."/>
            <person name="Galperin M.Y."/>
            <person name="Jogler C."/>
        </authorList>
    </citation>
    <scope>NUCLEOTIDE SEQUENCE [LARGE SCALE GENOMIC DNA]</scope>
    <source>
        <strain evidence="6 7">Poly24</strain>
    </source>
</reference>
<evidence type="ECO:0000259" key="5">
    <source>
        <dbReference type="Pfam" id="PF17863"/>
    </source>
</evidence>
<dbReference type="SUPFAM" id="SSF52540">
    <property type="entry name" value="P-loop containing nucleoside triphosphate hydrolases"/>
    <property type="match status" value="1"/>
</dbReference>
<dbReference type="GO" id="GO:0005524">
    <property type="term" value="F:ATP binding"/>
    <property type="evidence" value="ECO:0007669"/>
    <property type="project" value="UniProtKB-KW"/>
</dbReference>
<dbReference type="CDD" id="cd00009">
    <property type="entry name" value="AAA"/>
    <property type="match status" value="1"/>
</dbReference>
<evidence type="ECO:0000259" key="4">
    <source>
        <dbReference type="Pfam" id="PF07726"/>
    </source>
</evidence>
<feature type="domain" description="ATPase AAA-3" evidence="4">
    <location>
        <begin position="46"/>
        <end position="176"/>
    </location>
</feature>
<evidence type="ECO:0000313" key="6">
    <source>
        <dbReference type="EMBL" id="QDV67947.1"/>
    </source>
</evidence>
<comment type="similarity">
    <text evidence="3">Belongs to the MoxR family.</text>
</comment>
<dbReference type="EMBL" id="CP036348">
    <property type="protein sequence ID" value="QDV67947.1"/>
    <property type="molecule type" value="Genomic_DNA"/>
</dbReference>